<organism evidence="2 3">
    <name type="scientific">Ceutorhynchus assimilis</name>
    <name type="common">cabbage seed weevil</name>
    <dbReference type="NCBI Taxonomy" id="467358"/>
    <lineage>
        <taxon>Eukaryota</taxon>
        <taxon>Metazoa</taxon>
        <taxon>Ecdysozoa</taxon>
        <taxon>Arthropoda</taxon>
        <taxon>Hexapoda</taxon>
        <taxon>Insecta</taxon>
        <taxon>Pterygota</taxon>
        <taxon>Neoptera</taxon>
        <taxon>Endopterygota</taxon>
        <taxon>Coleoptera</taxon>
        <taxon>Polyphaga</taxon>
        <taxon>Cucujiformia</taxon>
        <taxon>Curculionidae</taxon>
        <taxon>Ceutorhynchinae</taxon>
        <taxon>Ceutorhynchus</taxon>
    </lineage>
</organism>
<gene>
    <name evidence="2" type="ORF">CEUTPL_LOCUS12921</name>
</gene>
<feature type="compositionally biased region" description="Basic and acidic residues" evidence="1">
    <location>
        <begin position="50"/>
        <end position="66"/>
    </location>
</feature>
<dbReference type="Proteomes" id="UP001152799">
    <property type="component" value="Chromosome 8"/>
</dbReference>
<sequence>MNEGVNSPNETTKKPSKKSKLERSIKLPTPPPDPWDNVHTTYPKTPGPGKDAEDKEKTERSSDKDKELFEYIESLHKSLYSRTSSAFAPAIVTEEAFDHMERLYKLMDQMLELRDQNVKLHRRIRDLEHLNQLERLTLNPDAAEEDYPDLERDTAFAEAILDSMLQDPKNKDLPKYKAERHSLLKRHRSGSGPDKQVADVALLAEREKKVRRDSKCDKQSKVSKWTKVKAAFR</sequence>
<dbReference type="AlphaFoldDB" id="A0A9N9N0K8"/>
<accession>A0A9N9N0K8</accession>
<protein>
    <submittedName>
        <fullName evidence="2">Uncharacterized protein</fullName>
    </submittedName>
</protein>
<feature type="region of interest" description="Disordered" evidence="1">
    <location>
        <begin position="1"/>
        <end position="66"/>
    </location>
</feature>
<feature type="compositionally biased region" description="Polar residues" evidence="1">
    <location>
        <begin position="1"/>
        <end position="10"/>
    </location>
</feature>
<evidence type="ECO:0000256" key="1">
    <source>
        <dbReference type="SAM" id="MobiDB-lite"/>
    </source>
</evidence>
<evidence type="ECO:0000313" key="3">
    <source>
        <dbReference type="Proteomes" id="UP001152799"/>
    </source>
</evidence>
<dbReference type="EMBL" id="OU892284">
    <property type="protein sequence ID" value="CAG9772512.1"/>
    <property type="molecule type" value="Genomic_DNA"/>
</dbReference>
<reference evidence="2" key="1">
    <citation type="submission" date="2022-01" db="EMBL/GenBank/DDBJ databases">
        <authorList>
            <person name="King R."/>
        </authorList>
    </citation>
    <scope>NUCLEOTIDE SEQUENCE</scope>
</reference>
<proteinExistence type="predicted"/>
<keyword evidence="3" id="KW-1185">Reference proteome</keyword>
<name>A0A9N9N0K8_9CUCU</name>
<evidence type="ECO:0000313" key="2">
    <source>
        <dbReference type="EMBL" id="CAG9772512.1"/>
    </source>
</evidence>
<dbReference type="OrthoDB" id="8191083at2759"/>